<dbReference type="PANTHER" id="PTHR43044:SF1">
    <property type="entry name" value="QUINOL:CYTOCHROME C OXIDOREDUCTASE QUINONE-BINDING SUBUNIT 2"/>
    <property type="match status" value="1"/>
</dbReference>
<keyword evidence="1" id="KW-1133">Transmembrane helix</keyword>
<feature type="transmembrane region" description="Helical" evidence="1">
    <location>
        <begin position="316"/>
        <end position="334"/>
    </location>
</feature>
<reference evidence="2 3" key="1">
    <citation type="submission" date="2018-07" db="EMBL/GenBank/DDBJ databases">
        <title>Genomic Encyclopedia of Type Strains, Phase IV (KMG-IV): sequencing the most valuable type-strain genomes for metagenomic binning, comparative biology and taxonomic classification.</title>
        <authorList>
            <person name="Goeker M."/>
        </authorList>
    </citation>
    <scope>NUCLEOTIDE SEQUENCE [LARGE SCALE GENOMIC DNA]</scope>
    <source>
        <strain evidence="2 3">DSM 21410</strain>
    </source>
</reference>
<keyword evidence="1" id="KW-0812">Transmembrane</keyword>
<feature type="transmembrane region" description="Helical" evidence="1">
    <location>
        <begin position="373"/>
        <end position="395"/>
    </location>
</feature>
<evidence type="ECO:0000313" key="2">
    <source>
        <dbReference type="EMBL" id="RCX03130.1"/>
    </source>
</evidence>
<feature type="transmembrane region" description="Helical" evidence="1">
    <location>
        <begin position="233"/>
        <end position="256"/>
    </location>
</feature>
<dbReference type="PANTHER" id="PTHR43044">
    <property type="match status" value="1"/>
</dbReference>
<name>A0A369A1F9_9FLAO</name>
<keyword evidence="3" id="KW-1185">Reference proteome</keyword>
<feature type="transmembrane region" description="Helical" evidence="1">
    <location>
        <begin position="199"/>
        <end position="221"/>
    </location>
</feature>
<feature type="transmembrane region" description="Helical" evidence="1">
    <location>
        <begin position="161"/>
        <end position="179"/>
    </location>
</feature>
<protein>
    <submittedName>
        <fullName evidence="2">Quinol:cytochrome c oxidoreductase quinone-binding subunit 2</fullName>
    </submittedName>
</protein>
<organism evidence="2 3">
    <name type="scientific">Schleiferia thermophila</name>
    <dbReference type="NCBI Taxonomy" id="884107"/>
    <lineage>
        <taxon>Bacteria</taxon>
        <taxon>Pseudomonadati</taxon>
        <taxon>Bacteroidota</taxon>
        <taxon>Flavobacteriia</taxon>
        <taxon>Flavobacteriales</taxon>
        <taxon>Schleiferiaceae</taxon>
        <taxon>Schleiferia</taxon>
    </lineage>
</organism>
<evidence type="ECO:0000256" key="1">
    <source>
        <dbReference type="SAM" id="Phobius"/>
    </source>
</evidence>
<feature type="transmembrane region" description="Helical" evidence="1">
    <location>
        <begin position="61"/>
        <end position="82"/>
    </location>
</feature>
<dbReference type="EMBL" id="QPJS01000003">
    <property type="protein sequence ID" value="RCX03130.1"/>
    <property type="molecule type" value="Genomic_DNA"/>
</dbReference>
<feature type="transmembrane region" description="Helical" evidence="1">
    <location>
        <begin position="12"/>
        <end position="31"/>
    </location>
</feature>
<dbReference type="Proteomes" id="UP000253517">
    <property type="component" value="Unassembled WGS sequence"/>
</dbReference>
<keyword evidence="1" id="KW-0472">Membrane</keyword>
<sequence>MNFTLSPRLKNIGIVLLVVGIISLMYSFFMADYGHHAGHDSTHEAVHAAGHEDHSAHNRPWAALMVNTFFFLAIALGSLFFLAIQYAAQAGWSAGIKRVMESIAGFLPIPAAVMFIIVIAGVVLHKHHIWHWTAEGISDPNHPNYDAIIAGKTAYLNTPFFLIRTTVYLIGWYMFFYFLKKNSIIGESSGNWEWWKKNWRISAGFLVFFAITSSTSAWDWIMSIDTHWFSTLFGWYVFATMFVTAVTVLTLVVLYLKAENYLEWVNENHLHDLGKFMFAFSIFWTYLWFSQYMLIWYSNIPEEVTYFMPRYTIYKLPFLTMLALNFVFPILVIMSRTAKRIGGFIVIAGVSILVGHWLDVFNMIMPGTVGENYGFGIAEIGIFLGYVGAFILVVGRNLAKAPLLMKNHPMLIESKHHHI</sequence>
<dbReference type="AlphaFoldDB" id="A0A369A1F9"/>
<proteinExistence type="predicted"/>
<gene>
    <name evidence="2" type="ORF">DES35_1038</name>
</gene>
<feature type="transmembrane region" description="Helical" evidence="1">
    <location>
        <begin position="276"/>
        <end position="296"/>
    </location>
</feature>
<dbReference type="RefSeq" id="WP_037361322.1">
    <property type="nucleotide sequence ID" value="NZ_BHZF01000003.1"/>
</dbReference>
<feature type="transmembrane region" description="Helical" evidence="1">
    <location>
        <begin position="341"/>
        <end position="358"/>
    </location>
</feature>
<feature type="transmembrane region" description="Helical" evidence="1">
    <location>
        <begin position="103"/>
        <end position="124"/>
    </location>
</feature>
<evidence type="ECO:0000313" key="3">
    <source>
        <dbReference type="Proteomes" id="UP000253517"/>
    </source>
</evidence>
<comment type="caution">
    <text evidence="2">The sequence shown here is derived from an EMBL/GenBank/DDBJ whole genome shotgun (WGS) entry which is preliminary data.</text>
</comment>
<accession>A0A369A1F9</accession>